<dbReference type="Pfam" id="PF00534">
    <property type="entry name" value="Glycos_transf_1"/>
    <property type="match status" value="1"/>
</dbReference>
<dbReference type="SUPFAM" id="SSF53756">
    <property type="entry name" value="UDP-Glycosyltransferase/glycogen phosphorylase"/>
    <property type="match status" value="1"/>
</dbReference>
<name>A0A2R4XMI9_9BURK</name>
<proteinExistence type="predicted"/>
<evidence type="ECO:0000313" key="5">
    <source>
        <dbReference type="Proteomes" id="UP000244571"/>
    </source>
</evidence>
<dbReference type="Proteomes" id="UP000244571">
    <property type="component" value="Chromosome"/>
</dbReference>
<feature type="domain" description="Glycosyltransferase subfamily 4-like N-terminal" evidence="3">
    <location>
        <begin position="131"/>
        <end position="211"/>
    </location>
</feature>
<keyword evidence="5" id="KW-1185">Reference proteome</keyword>
<dbReference type="RefSeq" id="WP_108622423.1">
    <property type="nucleotide sequence ID" value="NZ_CP028901.1"/>
</dbReference>
<dbReference type="PANTHER" id="PTHR46401">
    <property type="entry name" value="GLYCOSYLTRANSFERASE WBBK-RELATED"/>
    <property type="match status" value="1"/>
</dbReference>
<dbReference type="CDD" id="cd03809">
    <property type="entry name" value="GT4_MtfB-like"/>
    <property type="match status" value="1"/>
</dbReference>
<evidence type="ECO:0000256" key="1">
    <source>
        <dbReference type="ARBA" id="ARBA00022679"/>
    </source>
</evidence>
<dbReference type="OrthoDB" id="433681at2"/>
<dbReference type="InterPro" id="IPR028098">
    <property type="entry name" value="Glyco_trans_4-like_N"/>
</dbReference>
<dbReference type="InterPro" id="IPR001296">
    <property type="entry name" value="Glyco_trans_1"/>
</dbReference>
<dbReference type="EMBL" id="CP028901">
    <property type="protein sequence ID" value="AWB35013.1"/>
    <property type="molecule type" value="Genomic_DNA"/>
</dbReference>
<sequence length="403" mass="45431">MFKKDRSVRSHSEIRKNHEFAFQKTLIQGLRSMVLSSPGAIRVGKKILKTNPWVWNKIKNKLFFQDSISFGFTTLKHGDILIHFSNAPLVDERGIGRVTRELLKSLSKNLEAVSSHCSSDEEYKHVYFYSSIHWCPADPPRPAVVMIHDVIPLLFPDQFPRPIVEDWKNRLRETARKVDHIVTISKSNVQHLQHELAIDPTRISVIHNGVSPLETRADCKVDLPHAPFIVYLGSYDRHKNVEVVLQALTSRKLAEIHLVLIGDNHRCSGVAQRLGIADRVHFLGKLDDGAVANVLKKSVALVFPSLFEGFGLPPLEAALLGVPVICSNRPAMTELIQTGFIFCDPLDPEEWEKAILKVAKAGVPIADLAKLTTLVQNRFSWERSADQLTQTLIKCARTSFRNK</sequence>
<evidence type="ECO:0000259" key="3">
    <source>
        <dbReference type="Pfam" id="PF13439"/>
    </source>
</evidence>
<dbReference type="AlphaFoldDB" id="A0A2R4XMI9"/>
<dbReference type="KEGG" id="boz:DBV39_16180"/>
<accession>A0A2R4XMI9</accession>
<dbReference type="GO" id="GO:0016757">
    <property type="term" value="F:glycosyltransferase activity"/>
    <property type="evidence" value="ECO:0007669"/>
    <property type="project" value="InterPro"/>
</dbReference>
<reference evidence="4 5" key="1">
    <citation type="submission" date="2018-04" db="EMBL/GenBank/DDBJ databases">
        <title>Bordetella sp. HZ20 isolated from seawater.</title>
        <authorList>
            <person name="Sun C."/>
        </authorList>
    </citation>
    <scope>NUCLEOTIDE SEQUENCE [LARGE SCALE GENOMIC DNA]</scope>
    <source>
        <strain evidence="4 5">HZ20</strain>
    </source>
</reference>
<feature type="domain" description="Glycosyl transferase family 1" evidence="2">
    <location>
        <begin position="227"/>
        <end position="360"/>
    </location>
</feature>
<dbReference type="PANTHER" id="PTHR46401:SF2">
    <property type="entry name" value="GLYCOSYLTRANSFERASE WBBK-RELATED"/>
    <property type="match status" value="1"/>
</dbReference>
<evidence type="ECO:0000259" key="2">
    <source>
        <dbReference type="Pfam" id="PF00534"/>
    </source>
</evidence>
<keyword evidence="1" id="KW-0808">Transferase</keyword>
<organism evidence="4 5">
    <name type="scientific">Orrella marina</name>
    <dbReference type="NCBI Taxonomy" id="2163011"/>
    <lineage>
        <taxon>Bacteria</taxon>
        <taxon>Pseudomonadati</taxon>
        <taxon>Pseudomonadota</taxon>
        <taxon>Betaproteobacteria</taxon>
        <taxon>Burkholderiales</taxon>
        <taxon>Alcaligenaceae</taxon>
        <taxon>Orrella</taxon>
    </lineage>
</organism>
<dbReference type="Gene3D" id="3.40.50.2000">
    <property type="entry name" value="Glycogen Phosphorylase B"/>
    <property type="match status" value="2"/>
</dbReference>
<evidence type="ECO:0000313" key="4">
    <source>
        <dbReference type="EMBL" id="AWB35013.1"/>
    </source>
</evidence>
<gene>
    <name evidence="4" type="ORF">DBV39_16180</name>
</gene>
<dbReference type="GO" id="GO:0009103">
    <property type="term" value="P:lipopolysaccharide biosynthetic process"/>
    <property type="evidence" value="ECO:0007669"/>
    <property type="project" value="TreeGrafter"/>
</dbReference>
<protein>
    <submittedName>
        <fullName evidence="4">Uncharacterized protein</fullName>
    </submittedName>
</protein>
<dbReference type="Pfam" id="PF13439">
    <property type="entry name" value="Glyco_transf_4"/>
    <property type="match status" value="1"/>
</dbReference>